<gene>
    <name evidence="1" type="ORF">Pint_30694</name>
</gene>
<evidence type="ECO:0000313" key="2">
    <source>
        <dbReference type="Proteomes" id="UP001163603"/>
    </source>
</evidence>
<protein>
    <submittedName>
        <fullName evidence="1">Uncharacterized protein</fullName>
    </submittedName>
</protein>
<accession>A0ACC0WZH0</accession>
<sequence length="168" mass="19410">MKRKFKDNWNKDKSSFSLHEKKKFRLSKRIWGAGSIVCALVETFSSPITPYSTIMEEAMDLVGDVERVELDKKWIALDISQLEINMKKARLVQENIQTTFDFLPSPGVDGSTNMKIIEGMDFVAEMQKPEFDKKFKAIDILQLELNMKMAQLAQTNISMILDVYKSYK</sequence>
<proteinExistence type="predicted"/>
<keyword evidence="2" id="KW-1185">Reference proteome</keyword>
<reference evidence="2" key="1">
    <citation type="journal article" date="2023" name="G3 (Bethesda)">
        <title>Genome assembly and association tests identify interacting loci associated with vigor, precocity, and sex in interspecific pistachio rootstocks.</title>
        <authorList>
            <person name="Palmer W."/>
            <person name="Jacygrad E."/>
            <person name="Sagayaradj S."/>
            <person name="Cavanaugh K."/>
            <person name="Han R."/>
            <person name="Bertier L."/>
            <person name="Beede B."/>
            <person name="Kafkas S."/>
            <person name="Golino D."/>
            <person name="Preece J."/>
            <person name="Michelmore R."/>
        </authorList>
    </citation>
    <scope>NUCLEOTIDE SEQUENCE [LARGE SCALE GENOMIC DNA]</scope>
</reference>
<comment type="caution">
    <text evidence="1">The sequence shown here is derived from an EMBL/GenBank/DDBJ whole genome shotgun (WGS) entry which is preliminary data.</text>
</comment>
<evidence type="ECO:0000313" key="1">
    <source>
        <dbReference type="EMBL" id="KAJ0006979.1"/>
    </source>
</evidence>
<organism evidence="1 2">
    <name type="scientific">Pistacia integerrima</name>
    <dbReference type="NCBI Taxonomy" id="434235"/>
    <lineage>
        <taxon>Eukaryota</taxon>
        <taxon>Viridiplantae</taxon>
        <taxon>Streptophyta</taxon>
        <taxon>Embryophyta</taxon>
        <taxon>Tracheophyta</taxon>
        <taxon>Spermatophyta</taxon>
        <taxon>Magnoliopsida</taxon>
        <taxon>eudicotyledons</taxon>
        <taxon>Gunneridae</taxon>
        <taxon>Pentapetalae</taxon>
        <taxon>rosids</taxon>
        <taxon>malvids</taxon>
        <taxon>Sapindales</taxon>
        <taxon>Anacardiaceae</taxon>
        <taxon>Pistacia</taxon>
    </lineage>
</organism>
<dbReference type="Proteomes" id="UP001163603">
    <property type="component" value="Chromosome 15"/>
</dbReference>
<name>A0ACC0WZH0_9ROSI</name>
<dbReference type="EMBL" id="CM047750">
    <property type="protein sequence ID" value="KAJ0006979.1"/>
    <property type="molecule type" value="Genomic_DNA"/>
</dbReference>